<comment type="caution">
    <text evidence="1">The sequence shown here is derived from an EMBL/GenBank/DDBJ whole genome shotgun (WGS) entry which is preliminary data.</text>
</comment>
<protein>
    <submittedName>
        <fullName evidence="1">Uncharacterized protein</fullName>
    </submittedName>
</protein>
<dbReference type="Proteomes" id="UP000534388">
    <property type="component" value="Unassembled WGS sequence"/>
</dbReference>
<reference evidence="1 2" key="1">
    <citation type="submission" date="2020-07" db="EMBL/GenBank/DDBJ databases">
        <title>Novel species isolated from subtropical streams in China.</title>
        <authorList>
            <person name="Lu H."/>
        </authorList>
    </citation>
    <scope>NUCLEOTIDE SEQUENCE [LARGE SCALE GENOMIC DNA]</scope>
    <source>
        <strain evidence="1 2">LX20W</strain>
    </source>
</reference>
<dbReference type="InterPro" id="IPR045694">
    <property type="entry name" value="DUF6058"/>
</dbReference>
<gene>
    <name evidence="1" type="ORF">H3H37_23195</name>
</gene>
<proteinExistence type="predicted"/>
<evidence type="ECO:0000313" key="1">
    <source>
        <dbReference type="EMBL" id="MBA5639971.1"/>
    </source>
</evidence>
<organism evidence="1 2">
    <name type="scientific">Rugamonas brunnea</name>
    <dbReference type="NCBI Taxonomy" id="2758569"/>
    <lineage>
        <taxon>Bacteria</taxon>
        <taxon>Pseudomonadati</taxon>
        <taxon>Pseudomonadota</taxon>
        <taxon>Betaproteobacteria</taxon>
        <taxon>Burkholderiales</taxon>
        <taxon>Oxalobacteraceae</taxon>
        <taxon>Telluria group</taxon>
        <taxon>Rugamonas</taxon>
    </lineage>
</organism>
<name>A0A7W2IDV7_9BURK</name>
<keyword evidence="2" id="KW-1185">Reference proteome</keyword>
<accession>A0A7W2IDV7</accession>
<dbReference type="RefSeq" id="WP_182166969.1">
    <property type="nucleotide sequence ID" value="NZ_JACEZT010000022.1"/>
</dbReference>
<evidence type="ECO:0000313" key="2">
    <source>
        <dbReference type="Proteomes" id="UP000534388"/>
    </source>
</evidence>
<dbReference type="EMBL" id="JACEZT010000022">
    <property type="protein sequence ID" value="MBA5639971.1"/>
    <property type="molecule type" value="Genomic_DNA"/>
</dbReference>
<sequence length="238" mass="26060">MSELDVYLSQYFFDTEQMATACQLPVAELLALVRERLVPGPSYVVANGTTLKSYVFGEMATSGAKDGSYFHPATAVWVERAMQTIAKVGREQAGVALRARFAERMQDALARLNGSTWRLPDCFAEDGSVIAEGIARRMQSIWAHFIHGTFGLCVANPVSEADIARKEVLQEKLTVLSVNGTRFAYSADEALAMLDLIDAYADSAMPFSPVEYAVSSRKRLVEDLAARIRSASLFAETA</sequence>
<dbReference type="Pfam" id="PF19531">
    <property type="entry name" value="DUF6058"/>
    <property type="match status" value="1"/>
</dbReference>
<dbReference type="AlphaFoldDB" id="A0A7W2IDV7"/>